<protein>
    <submittedName>
        <fullName evidence="2">Uncharacterized protein</fullName>
    </submittedName>
</protein>
<feature type="region of interest" description="Disordered" evidence="1">
    <location>
        <begin position="27"/>
        <end position="71"/>
    </location>
</feature>
<evidence type="ECO:0000313" key="3">
    <source>
        <dbReference type="Proteomes" id="UP000717696"/>
    </source>
</evidence>
<organism evidence="2 3">
    <name type="scientific">Dactylonectria estremocensis</name>
    <dbReference type="NCBI Taxonomy" id="1079267"/>
    <lineage>
        <taxon>Eukaryota</taxon>
        <taxon>Fungi</taxon>
        <taxon>Dikarya</taxon>
        <taxon>Ascomycota</taxon>
        <taxon>Pezizomycotina</taxon>
        <taxon>Sordariomycetes</taxon>
        <taxon>Hypocreomycetidae</taxon>
        <taxon>Hypocreales</taxon>
        <taxon>Nectriaceae</taxon>
        <taxon>Dactylonectria</taxon>
    </lineage>
</organism>
<dbReference type="Proteomes" id="UP000717696">
    <property type="component" value="Unassembled WGS sequence"/>
</dbReference>
<accession>A0A9P9FHH7</accession>
<reference evidence="2" key="1">
    <citation type="journal article" date="2021" name="Nat. Commun.">
        <title>Genetic determinants of endophytism in the Arabidopsis root mycobiome.</title>
        <authorList>
            <person name="Mesny F."/>
            <person name="Miyauchi S."/>
            <person name="Thiergart T."/>
            <person name="Pickel B."/>
            <person name="Atanasova L."/>
            <person name="Karlsson M."/>
            <person name="Huettel B."/>
            <person name="Barry K.W."/>
            <person name="Haridas S."/>
            <person name="Chen C."/>
            <person name="Bauer D."/>
            <person name="Andreopoulos W."/>
            <person name="Pangilinan J."/>
            <person name="LaButti K."/>
            <person name="Riley R."/>
            <person name="Lipzen A."/>
            <person name="Clum A."/>
            <person name="Drula E."/>
            <person name="Henrissat B."/>
            <person name="Kohler A."/>
            <person name="Grigoriev I.V."/>
            <person name="Martin F.M."/>
            <person name="Hacquard S."/>
        </authorList>
    </citation>
    <scope>NUCLEOTIDE SEQUENCE</scope>
    <source>
        <strain evidence="2">MPI-CAGE-AT-0021</strain>
    </source>
</reference>
<evidence type="ECO:0000313" key="2">
    <source>
        <dbReference type="EMBL" id="KAH7162362.1"/>
    </source>
</evidence>
<name>A0A9P9FHH7_9HYPO</name>
<keyword evidence="3" id="KW-1185">Reference proteome</keyword>
<evidence type="ECO:0000256" key="1">
    <source>
        <dbReference type="SAM" id="MobiDB-lite"/>
    </source>
</evidence>
<feature type="compositionally biased region" description="Basic and acidic residues" evidence="1">
    <location>
        <begin position="59"/>
        <end position="69"/>
    </location>
</feature>
<feature type="region of interest" description="Disordered" evidence="1">
    <location>
        <begin position="151"/>
        <end position="172"/>
    </location>
</feature>
<feature type="region of interest" description="Disordered" evidence="1">
    <location>
        <begin position="99"/>
        <end position="133"/>
    </location>
</feature>
<sequence length="240" mass="26023">MANVGAIRWHFEALCIVRDAVSRTAPLRQTPRPVSGSYDQSAAENAHAGSPPQNSARPELARSEADRSEATITVTELRGDPAARAVEWLCGALPQFHSSRRGRGMLPSKPSGPAQRAEKVLVTSPVSEKKRKKPRRLGTLFMRIAIGNANSLREDMEQSRGEPPSPPFSSSRRSSSLVFQLAFALAQLQSLQCCVVRQPLSLPFAYPALVATTDRTASSTALHLAPLRIREVDQLSACSS</sequence>
<proteinExistence type="predicted"/>
<dbReference type="AlphaFoldDB" id="A0A9P9FHH7"/>
<dbReference type="EMBL" id="JAGMUU010000001">
    <property type="protein sequence ID" value="KAH7162362.1"/>
    <property type="molecule type" value="Genomic_DNA"/>
</dbReference>
<gene>
    <name evidence="2" type="ORF">B0J13DRAFT_633289</name>
</gene>
<comment type="caution">
    <text evidence="2">The sequence shown here is derived from an EMBL/GenBank/DDBJ whole genome shotgun (WGS) entry which is preliminary data.</text>
</comment>